<dbReference type="RefSeq" id="WP_253354094.1">
    <property type="nucleotide sequence ID" value="NZ_JACHVT010000002.1"/>
</dbReference>
<proteinExistence type="predicted"/>
<name>A0A839PSA2_9MICO</name>
<organism evidence="1 2">
    <name type="scientific">Terracoccus luteus</name>
    <dbReference type="NCBI Taxonomy" id="53356"/>
    <lineage>
        <taxon>Bacteria</taxon>
        <taxon>Bacillati</taxon>
        <taxon>Actinomycetota</taxon>
        <taxon>Actinomycetes</taxon>
        <taxon>Micrococcales</taxon>
        <taxon>Intrasporangiaceae</taxon>
        <taxon>Terracoccus</taxon>
    </lineage>
</organism>
<gene>
    <name evidence="1" type="ORF">FHW14_000823</name>
</gene>
<protein>
    <submittedName>
        <fullName evidence="1">Uncharacterized protein</fullName>
    </submittedName>
</protein>
<dbReference type="AlphaFoldDB" id="A0A839PSA2"/>
<accession>A0A839PSA2</accession>
<dbReference type="EMBL" id="JACHVT010000002">
    <property type="protein sequence ID" value="MBB2985674.1"/>
    <property type="molecule type" value="Genomic_DNA"/>
</dbReference>
<comment type="caution">
    <text evidence="1">The sequence shown here is derived from an EMBL/GenBank/DDBJ whole genome shotgun (WGS) entry which is preliminary data.</text>
</comment>
<evidence type="ECO:0000313" key="2">
    <source>
        <dbReference type="Proteomes" id="UP000590811"/>
    </source>
</evidence>
<dbReference type="Proteomes" id="UP000590811">
    <property type="component" value="Unassembled WGS sequence"/>
</dbReference>
<evidence type="ECO:0000313" key="1">
    <source>
        <dbReference type="EMBL" id="MBB2985674.1"/>
    </source>
</evidence>
<reference evidence="1 2" key="1">
    <citation type="submission" date="2020-08" db="EMBL/GenBank/DDBJ databases">
        <title>Genomic Encyclopedia of Type Strains, Phase IV (KMG-V): Genome sequencing to study the core and pangenomes of soil and plant-associated prokaryotes.</title>
        <authorList>
            <person name="Whitman W."/>
        </authorList>
    </citation>
    <scope>NUCLEOTIDE SEQUENCE [LARGE SCALE GENOMIC DNA]</scope>
    <source>
        <strain evidence="1 2">B3ACCR2</strain>
    </source>
</reference>
<sequence>MTVPSGDSPIPPGVAVELRRMVERWQQLPLDHALSRSPAVRESVQRLADRAAVAGGHPDGAPPVPDLGPAVLMDQLTVVVHDVCALSPRREDADVAALLTGIRHSVG</sequence>